<reference evidence="2 3" key="1">
    <citation type="submission" date="2018-08" db="EMBL/GenBank/DDBJ databases">
        <title>A genome reference for cultivated species of the human gut microbiota.</title>
        <authorList>
            <person name="Zou Y."/>
            <person name="Xue W."/>
            <person name="Luo G."/>
        </authorList>
    </citation>
    <scope>NUCLEOTIDE SEQUENCE [LARGE SCALE GENOMIC DNA]</scope>
    <source>
        <strain evidence="2 3">TM10-1AC</strain>
    </source>
</reference>
<evidence type="ECO:0000256" key="1">
    <source>
        <dbReference type="SAM" id="Phobius"/>
    </source>
</evidence>
<accession>A0A374NA25</accession>
<dbReference type="RefSeq" id="WP_117983564.1">
    <property type="nucleotide sequence ID" value="NZ_QSOE01000142.1"/>
</dbReference>
<evidence type="ECO:0000313" key="3">
    <source>
        <dbReference type="Proteomes" id="UP000262524"/>
    </source>
</evidence>
<feature type="transmembrane region" description="Helical" evidence="1">
    <location>
        <begin position="38"/>
        <end position="54"/>
    </location>
</feature>
<keyword evidence="1" id="KW-1133">Transmembrane helix</keyword>
<protein>
    <submittedName>
        <fullName evidence="2">Uncharacterized protein</fullName>
    </submittedName>
</protein>
<gene>
    <name evidence="2" type="ORF">DXD91_13975</name>
</gene>
<keyword evidence="1" id="KW-0812">Transmembrane</keyword>
<dbReference type="Proteomes" id="UP000262524">
    <property type="component" value="Unassembled WGS sequence"/>
</dbReference>
<proteinExistence type="predicted"/>
<comment type="caution">
    <text evidence="2">The sequence shown here is derived from an EMBL/GenBank/DDBJ whole genome shotgun (WGS) entry which is preliminary data.</text>
</comment>
<keyword evidence="1" id="KW-0472">Membrane</keyword>
<name>A0A374NA25_9FIRM</name>
<dbReference type="AlphaFoldDB" id="A0A374NA25"/>
<organism evidence="2 3">
    <name type="scientific">Anaerobutyricum hallii</name>
    <dbReference type="NCBI Taxonomy" id="39488"/>
    <lineage>
        <taxon>Bacteria</taxon>
        <taxon>Bacillati</taxon>
        <taxon>Bacillota</taxon>
        <taxon>Clostridia</taxon>
        <taxon>Lachnospirales</taxon>
        <taxon>Lachnospiraceae</taxon>
        <taxon>Anaerobutyricum</taxon>
    </lineage>
</organism>
<evidence type="ECO:0000313" key="2">
    <source>
        <dbReference type="EMBL" id="RGI79930.1"/>
    </source>
</evidence>
<feature type="transmembrane region" description="Helical" evidence="1">
    <location>
        <begin position="66"/>
        <end position="87"/>
    </location>
</feature>
<dbReference type="EMBL" id="QSOE01000142">
    <property type="protein sequence ID" value="RGI79930.1"/>
    <property type="molecule type" value="Genomic_DNA"/>
</dbReference>
<sequence length="119" mass="13518">MKQKRIAECKCNSLAPYSGKEVNGKIEYGKNLMKHRKIYLAVFIGCLLMTVIYYQIESHFLINRNPFFYCALPALIIGLCAGHRLFLSSIECNIQSSVKDCVFSYKKSLFVGKSEDCSS</sequence>